<feature type="transmembrane region" description="Helical" evidence="10">
    <location>
        <begin position="96"/>
        <end position="116"/>
    </location>
</feature>
<reference evidence="13" key="1">
    <citation type="submission" date="2015-11" db="EMBL/GenBank/DDBJ databases">
        <authorList>
            <person name="Varghese N."/>
        </authorList>
    </citation>
    <scope>NUCLEOTIDE SEQUENCE [LARGE SCALE GENOMIC DNA]</scope>
</reference>
<keyword evidence="7" id="KW-0406">Ion transport</keyword>
<dbReference type="RefSeq" id="WP_140943982.1">
    <property type="nucleotide sequence ID" value="NZ_FAOO01000001.1"/>
</dbReference>
<evidence type="ECO:0000256" key="2">
    <source>
        <dbReference type="ARBA" id="ARBA00022448"/>
    </source>
</evidence>
<protein>
    <submittedName>
        <fullName evidence="12">NhaP-type Na+/H+ or K+/H+ antiporter</fullName>
    </submittedName>
</protein>
<keyword evidence="13" id="KW-1185">Reference proteome</keyword>
<dbReference type="GO" id="GO:1902600">
    <property type="term" value="P:proton transmembrane transport"/>
    <property type="evidence" value="ECO:0007669"/>
    <property type="project" value="InterPro"/>
</dbReference>
<keyword evidence="9" id="KW-0739">Sodium transport</keyword>
<evidence type="ECO:0000259" key="11">
    <source>
        <dbReference type="Pfam" id="PF00999"/>
    </source>
</evidence>
<dbReference type="InterPro" id="IPR006153">
    <property type="entry name" value="Cation/H_exchanger_TM"/>
</dbReference>
<organism evidence="12 13">
    <name type="scientific">Candidatus Thermokryptus mobilis</name>
    <dbReference type="NCBI Taxonomy" id="1643428"/>
    <lineage>
        <taxon>Bacteria</taxon>
        <taxon>Pseudomonadati</taxon>
        <taxon>Candidatus Kryptoniota</taxon>
        <taxon>Candidatus Thermokryptus</taxon>
    </lineage>
</organism>
<dbReference type="GO" id="GO:0016020">
    <property type="term" value="C:membrane"/>
    <property type="evidence" value="ECO:0007669"/>
    <property type="project" value="UniProtKB-SubCell"/>
</dbReference>
<accession>A0A0S4MQ41</accession>
<dbReference type="Gene3D" id="1.20.1530.20">
    <property type="match status" value="1"/>
</dbReference>
<dbReference type="Proteomes" id="UP000320623">
    <property type="component" value="Unassembled WGS sequence"/>
</dbReference>
<gene>
    <name evidence="12" type="ORF">JGI1_00182</name>
</gene>
<keyword evidence="2" id="KW-0813">Transport</keyword>
<feature type="transmembrane region" description="Helical" evidence="10">
    <location>
        <begin position="31"/>
        <end position="50"/>
    </location>
</feature>
<feature type="transmembrane region" description="Helical" evidence="10">
    <location>
        <begin position="366"/>
        <end position="384"/>
    </location>
</feature>
<keyword evidence="5 10" id="KW-1133">Transmembrane helix</keyword>
<dbReference type="Pfam" id="PF00999">
    <property type="entry name" value="Na_H_Exchanger"/>
    <property type="match status" value="1"/>
</dbReference>
<dbReference type="AlphaFoldDB" id="A0A0S4MQ41"/>
<sequence>MENLSLITLSILLLTAYILDLTLSRIQIPPVIILLLIGWFISQIFFLLNITDIPNFQNLLPIMGTLGLILIVLEGSFELKIERDKIKYIIRSMTSALLSVIIIIFSLSLIFHIIFQTEFKKALINTVPLSVISSSIAIPSASNLTTHLREFVIYESSLSDILGIISFNFISQAVESFDLSTIFSMLFQLLLMVLISISSTAFLISLLGKLNHPVKFIPLILMIILIYSIAKILHLPALIFILIFGLSLANFNKIHRSLNLKFVKLEEVEEEIGKFQNLVIELTFLVRSFFFLLFGYTLETKEILKPEVLLLSVVITALIIGTRYLTLKIVGEQIIPLIYIAPRGLINILLFISISPNLGIPKINQALITQVIILTNLYMVFGLIKSSREKGTQSF</sequence>
<feature type="transmembrane region" description="Helical" evidence="10">
    <location>
        <begin position="182"/>
        <end position="207"/>
    </location>
</feature>
<comment type="subcellular location">
    <subcellularLocation>
        <location evidence="1">Membrane</location>
        <topology evidence="1">Multi-pass membrane protein</topology>
    </subcellularLocation>
</comment>
<feature type="transmembrane region" description="Helical" evidence="10">
    <location>
        <begin position="56"/>
        <end position="75"/>
    </location>
</feature>
<evidence type="ECO:0000313" key="13">
    <source>
        <dbReference type="Proteomes" id="UP000320623"/>
    </source>
</evidence>
<dbReference type="InterPro" id="IPR038770">
    <property type="entry name" value="Na+/solute_symporter_sf"/>
</dbReference>
<dbReference type="OrthoDB" id="643057at2"/>
<dbReference type="STRING" id="1643428.GCA_001442855_00171"/>
<feature type="transmembrane region" description="Helical" evidence="10">
    <location>
        <begin position="6"/>
        <end position="24"/>
    </location>
</feature>
<proteinExistence type="predicted"/>
<feature type="transmembrane region" description="Helical" evidence="10">
    <location>
        <begin position="275"/>
        <end position="296"/>
    </location>
</feature>
<name>A0A0S4MQ41_9BACT</name>
<keyword evidence="4 10" id="KW-0812">Transmembrane</keyword>
<evidence type="ECO:0000256" key="5">
    <source>
        <dbReference type="ARBA" id="ARBA00022989"/>
    </source>
</evidence>
<feature type="domain" description="Cation/H+ exchanger transmembrane" evidence="11">
    <location>
        <begin position="12"/>
        <end position="330"/>
    </location>
</feature>
<evidence type="ECO:0000256" key="6">
    <source>
        <dbReference type="ARBA" id="ARBA00023053"/>
    </source>
</evidence>
<keyword evidence="6" id="KW-0915">Sodium</keyword>
<dbReference type="PANTHER" id="PTHR43562">
    <property type="entry name" value="NAPA-TYPE SODIUM/HYDROGEN ANTIPORTER"/>
    <property type="match status" value="1"/>
</dbReference>
<keyword evidence="8 10" id="KW-0472">Membrane</keyword>
<keyword evidence="3" id="KW-0050">Antiport</keyword>
<evidence type="ECO:0000256" key="1">
    <source>
        <dbReference type="ARBA" id="ARBA00004141"/>
    </source>
</evidence>
<feature type="transmembrane region" description="Helical" evidence="10">
    <location>
        <begin position="308"/>
        <end position="327"/>
    </location>
</feature>
<dbReference type="GO" id="GO:0015297">
    <property type="term" value="F:antiporter activity"/>
    <property type="evidence" value="ECO:0007669"/>
    <property type="project" value="UniProtKB-KW"/>
</dbReference>
<dbReference type="PANTHER" id="PTHR43562:SF3">
    <property type="entry name" value="SODIUM ION_PROTON EXCHANGER (EUROFUNG)"/>
    <property type="match status" value="1"/>
</dbReference>
<feature type="transmembrane region" description="Helical" evidence="10">
    <location>
        <begin position="236"/>
        <end position="254"/>
    </location>
</feature>
<evidence type="ECO:0000256" key="10">
    <source>
        <dbReference type="SAM" id="Phobius"/>
    </source>
</evidence>
<evidence type="ECO:0000256" key="4">
    <source>
        <dbReference type="ARBA" id="ARBA00022692"/>
    </source>
</evidence>
<dbReference type="GO" id="GO:0006814">
    <property type="term" value="P:sodium ion transport"/>
    <property type="evidence" value="ECO:0007669"/>
    <property type="project" value="UniProtKB-KW"/>
</dbReference>
<evidence type="ECO:0000313" key="12">
    <source>
        <dbReference type="EMBL" id="CUU01143.1"/>
    </source>
</evidence>
<evidence type="ECO:0000256" key="8">
    <source>
        <dbReference type="ARBA" id="ARBA00023136"/>
    </source>
</evidence>
<evidence type="ECO:0000256" key="3">
    <source>
        <dbReference type="ARBA" id="ARBA00022449"/>
    </source>
</evidence>
<feature type="transmembrane region" description="Helical" evidence="10">
    <location>
        <begin position="151"/>
        <end position="170"/>
    </location>
</feature>
<dbReference type="EMBL" id="FAOO01000001">
    <property type="protein sequence ID" value="CUU01143.1"/>
    <property type="molecule type" value="Genomic_DNA"/>
</dbReference>
<evidence type="ECO:0000256" key="7">
    <source>
        <dbReference type="ARBA" id="ARBA00023065"/>
    </source>
</evidence>
<feature type="transmembrane region" description="Helical" evidence="10">
    <location>
        <begin position="334"/>
        <end position="354"/>
    </location>
</feature>
<evidence type="ECO:0000256" key="9">
    <source>
        <dbReference type="ARBA" id="ARBA00023201"/>
    </source>
</evidence>